<dbReference type="SUPFAM" id="SSF88713">
    <property type="entry name" value="Glycoside hydrolase/deacetylase"/>
    <property type="match status" value="1"/>
</dbReference>
<dbReference type="PANTHER" id="PTHR10587">
    <property type="entry name" value="GLYCOSYL TRANSFERASE-RELATED"/>
    <property type="match status" value="1"/>
</dbReference>
<evidence type="ECO:0000256" key="2">
    <source>
        <dbReference type="ARBA" id="ARBA00022801"/>
    </source>
</evidence>
<proteinExistence type="predicted"/>
<keyword evidence="1" id="KW-0479">Metal-binding</keyword>
<gene>
    <name evidence="4" type="ordered locus">Rcas_0065</name>
</gene>
<dbReference type="STRING" id="383372.Rcas_0065"/>
<dbReference type="InterPro" id="IPR011330">
    <property type="entry name" value="Glyco_hydro/deAcase_b/a-brl"/>
</dbReference>
<dbReference type="InterPro" id="IPR050248">
    <property type="entry name" value="Polysacc_deacetylase_ArnD"/>
</dbReference>
<protein>
    <submittedName>
        <fullName evidence="4">Polysaccharide deacetylase</fullName>
    </submittedName>
</protein>
<dbReference type="GO" id="GO:0046872">
    <property type="term" value="F:metal ion binding"/>
    <property type="evidence" value="ECO:0007669"/>
    <property type="project" value="UniProtKB-KW"/>
</dbReference>
<feature type="domain" description="NodB homology" evidence="3">
    <location>
        <begin position="173"/>
        <end position="358"/>
    </location>
</feature>
<name>A7NFI1_ROSCS</name>
<dbReference type="GO" id="GO:0005975">
    <property type="term" value="P:carbohydrate metabolic process"/>
    <property type="evidence" value="ECO:0007669"/>
    <property type="project" value="InterPro"/>
</dbReference>
<dbReference type="PROSITE" id="PS51677">
    <property type="entry name" value="NODB"/>
    <property type="match status" value="1"/>
</dbReference>
<dbReference type="GO" id="GO:0016810">
    <property type="term" value="F:hydrolase activity, acting on carbon-nitrogen (but not peptide) bonds"/>
    <property type="evidence" value="ECO:0007669"/>
    <property type="project" value="InterPro"/>
</dbReference>
<evidence type="ECO:0000313" key="5">
    <source>
        <dbReference type="Proteomes" id="UP000000263"/>
    </source>
</evidence>
<evidence type="ECO:0000256" key="1">
    <source>
        <dbReference type="ARBA" id="ARBA00022723"/>
    </source>
</evidence>
<dbReference type="Gene3D" id="3.20.20.370">
    <property type="entry name" value="Glycoside hydrolase/deacetylase"/>
    <property type="match status" value="1"/>
</dbReference>
<dbReference type="AlphaFoldDB" id="A7NFI1"/>
<evidence type="ECO:0000259" key="3">
    <source>
        <dbReference type="PROSITE" id="PS51677"/>
    </source>
</evidence>
<dbReference type="Gene3D" id="3.10.350.10">
    <property type="entry name" value="LysM domain"/>
    <property type="match status" value="1"/>
</dbReference>
<dbReference type="EMBL" id="CP000804">
    <property type="protein sequence ID" value="ABU56203.1"/>
    <property type="molecule type" value="Genomic_DNA"/>
</dbReference>
<organism evidence="4 5">
    <name type="scientific">Roseiflexus castenholzii (strain DSM 13941 / HLO8)</name>
    <dbReference type="NCBI Taxonomy" id="383372"/>
    <lineage>
        <taxon>Bacteria</taxon>
        <taxon>Bacillati</taxon>
        <taxon>Chloroflexota</taxon>
        <taxon>Chloroflexia</taxon>
        <taxon>Chloroflexales</taxon>
        <taxon>Roseiflexineae</taxon>
        <taxon>Roseiflexaceae</taxon>
        <taxon>Roseiflexus</taxon>
    </lineage>
</organism>
<dbReference type="CDD" id="cd10917">
    <property type="entry name" value="CE4_NodB_like_6s_7s"/>
    <property type="match status" value="1"/>
</dbReference>
<accession>A7NFI1</accession>
<keyword evidence="5" id="KW-1185">Reference proteome</keyword>
<dbReference type="Proteomes" id="UP000000263">
    <property type="component" value="Chromosome"/>
</dbReference>
<evidence type="ECO:0000313" key="4">
    <source>
        <dbReference type="EMBL" id="ABU56203.1"/>
    </source>
</evidence>
<dbReference type="eggNOG" id="COG1388">
    <property type="taxonomic scope" value="Bacteria"/>
</dbReference>
<dbReference type="Pfam" id="PF01476">
    <property type="entry name" value="LysM"/>
    <property type="match status" value="1"/>
</dbReference>
<reference evidence="4 5" key="1">
    <citation type="submission" date="2007-08" db="EMBL/GenBank/DDBJ databases">
        <title>Complete sequence of Roseiflexus castenholzii DSM 13941.</title>
        <authorList>
            <consortium name="US DOE Joint Genome Institute"/>
            <person name="Copeland A."/>
            <person name="Lucas S."/>
            <person name="Lapidus A."/>
            <person name="Barry K."/>
            <person name="Glavina del Rio T."/>
            <person name="Dalin E."/>
            <person name="Tice H."/>
            <person name="Pitluck S."/>
            <person name="Thompson L.S."/>
            <person name="Brettin T."/>
            <person name="Bruce D."/>
            <person name="Detter J.C."/>
            <person name="Han C."/>
            <person name="Tapia R."/>
            <person name="Schmutz J."/>
            <person name="Larimer F."/>
            <person name="Land M."/>
            <person name="Hauser L."/>
            <person name="Kyrpides N."/>
            <person name="Mikhailova N."/>
            <person name="Bryant D.A."/>
            <person name="Hanada S."/>
            <person name="Tsukatani Y."/>
            <person name="Richardson P."/>
        </authorList>
    </citation>
    <scope>NUCLEOTIDE SEQUENCE [LARGE SCALE GENOMIC DNA]</scope>
    <source>
        <strain evidence="5">DSM 13941 / HLO8</strain>
    </source>
</reference>
<dbReference type="InterPro" id="IPR036779">
    <property type="entry name" value="LysM_dom_sf"/>
</dbReference>
<dbReference type="KEGG" id="rca:Rcas_0065"/>
<dbReference type="PANTHER" id="PTHR10587:SF133">
    <property type="entry name" value="CHITIN DEACETYLASE 1-RELATED"/>
    <property type="match status" value="1"/>
</dbReference>
<dbReference type="InterPro" id="IPR002509">
    <property type="entry name" value="NODB_dom"/>
</dbReference>
<dbReference type="RefSeq" id="WP_011997608.1">
    <property type="nucleotide sequence ID" value="NC_009767.1"/>
</dbReference>
<dbReference type="CDD" id="cd00118">
    <property type="entry name" value="LysM"/>
    <property type="match status" value="1"/>
</dbReference>
<dbReference type="HOGENOM" id="CLU_758371_0_0_0"/>
<dbReference type="GO" id="GO:0016020">
    <property type="term" value="C:membrane"/>
    <property type="evidence" value="ECO:0007669"/>
    <property type="project" value="TreeGrafter"/>
</dbReference>
<dbReference type="SUPFAM" id="SSF54106">
    <property type="entry name" value="LysM domain"/>
    <property type="match status" value="1"/>
</dbReference>
<dbReference type="InterPro" id="IPR018392">
    <property type="entry name" value="LysM"/>
</dbReference>
<dbReference type="Pfam" id="PF01522">
    <property type="entry name" value="Polysacc_deac_1"/>
    <property type="match status" value="1"/>
</dbReference>
<sequence length="365" mass="38937">MEQRNTSLPLIALTLLTGIALGWFLNDLIRRPAAPLALAPASPPAVAAPTASISVAPTTAVSIEPTTAVSVAPPALPSVATPAPAVMPSPLTSEPLPTATPPLRIVGYAGHRVAAGETLETIADRYGSTVALIETYNRLDAPPRIGRELVVPLLAPTDAGDALLVRRGGAERPWIALTLDAGAGAAPTPRILAALRERGITITFFLTGRWMRANPDLVRQMVADGHELANHTVNHPDLTTLDDNTIRRELNETEAILHEIAPGATTRPFFRPPYGAYNERVLRAALAEGYLPIYWTLDSLDSVGEPKTPEFLVERVTGKLSQNDLRGAIILAHCGSEATADALPEILDRFAVMGFEVRKLSDVLK</sequence>
<dbReference type="eggNOG" id="COG0726">
    <property type="taxonomic scope" value="Bacteria"/>
</dbReference>
<keyword evidence="2" id="KW-0378">Hydrolase</keyword>